<keyword evidence="7" id="KW-1185">Reference proteome</keyword>
<dbReference type="PANTHER" id="PTHR16026">
    <property type="entry name" value="CARTILAGE ACIDIC PROTEIN 1"/>
    <property type="match status" value="1"/>
</dbReference>
<dbReference type="RefSeq" id="WP_255901612.1">
    <property type="nucleotide sequence ID" value="NZ_JAFMZO010000002.1"/>
</dbReference>
<dbReference type="InterPro" id="IPR027039">
    <property type="entry name" value="Crtac1"/>
</dbReference>
<dbReference type="InterPro" id="IPR011519">
    <property type="entry name" value="UnbV_ASPIC"/>
</dbReference>
<reference evidence="7" key="1">
    <citation type="journal article" date="2019" name="Int. J. Syst. Evol. Microbiol.">
        <title>The Global Catalogue of Microorganisms (GCM) 10K type strain sequencing project: providing services to taxonomists for standard genome sequencing and annotation.</title>
        <authorList>
            <consortium name="The Broad Institute Genomics Platform"/>
            <consortium name="The Broad Institute Genome Sequencing Center for Infectious Disease"/>
            <person name="Wu L."/>
            <person name="Ma J."/>
        </authorList>
    </citation>
    <scope>NUCLEOTIDE SEQUENCE [LARGE SCALE GENOMIC DNA]</scope>
    <source>
        <strain evidence="7">KCTC 42217</strain>
    </source>
</reference>
<sequence>MRFYLRFLALFLAAVCLFACKNRESSAFTELSSSRTGIDFNNEITESDSVNLIVNEYSYAGAGVGVGDFNNDDLPDVFFAANQESCKLYINKGDFSFDDITEKAGLKTDFWAMGVSVVDINNDGFDDIYVCVSGSKSPARRRNRLYINNKDLTFSEKASEYGLASEDFSTQATFFDYDKDGDLDVYLLNHQLFGNNKNLVVAGDFSGASPSADRLYRNEGIPVGRTHSVFKDISVAAGIKEDGYGLGVVVTDVNNDNWPDLYIANDYVRNDFLWLNNQDGTFSNVISSATKHHSYSSMGVDAADINNDGTSDITTLDMLPEENETKKMMYGFLNNERYELERRMGNDPQFMRNMLQLNNGVREVNGKREPFFSEIGQLAGVHETNWSWSVLMADFDNDGFKDMHVTNGYGRDMLNNDFLAFKASNYIGQYSTDESKHNKALTEKLREFGNVELKNYLFKNNGDLTFKNLAQTSGLETESLSNGCAYADFDSDGDLDMMVNNINEEAFVLENNTVSKDKSAGNFLAVKLVGGPQNINGFGAKVMVYSPGKMQCMEQYPVRGYASTVDKMLHFGLGAATSIDSIRVIWPNDKEQVLANPKLNSVIKLKEKDAVRNFVVSPKPSYTFEDVTKAMGVDFKHTERFFHDFQFQQLLTQKYSQLGPFISTGDINNDGLEDFFVGGAFKQSGAFFIQQKNGSFIKKELVKGEKNEEDLGSLLFDADQDGDLDLFVTNGSYEFGPTAAYYQPRLYLDDGRANFRLDKTAIAANVSTSAQAVAGADYDGDGDIDLLVGGRVQPGQFPASPQSFLLRNDKGKFVDVTGAVCPELKEAGMITSVFWTDLDSDNRPDLIIAGEWSTIRFFKNSGARLNEITSSTGLQNLSGQWRSLTAADLDKDGDIDFVAGNIGSNNKYRATPETPIKLFVKDFDYNGIVDPILAYHIPNKKGERKLYPAISRDQFASQLPAIKKRFLMYADYSDKTIDEIFTDEDRLGLATLVCEETRSAWIENKGNGKFTAHFLPVEAQLAPVNAIACADINGDGNPDIIMGGNEYQNEVITGRYDASYGLVLLGDGKGGFTALSPAKSGLILDGDVKDLKLITTVKNKKVLLAAINDSPLKVLSISK</sequence>
<comment type="caution">
    <text evidence="6">The sequence shown here is derived from an EMBL/GenBank/DDBJ whole genome shotgun (WGS) entry which is preliminary data.</text>
</comment>
<protein>
    <submittedName>
        <fullName evidence="6">VCBS repeat-containing protein</fullName>
    </submittedName>
</protein>
<keyword evidence="1 4" id="KW-0732">Signal</keyword>
<feature type="signal peptide" evidence="4">
    <location>
        <begin position="1"/>
        <end position="19"/>
    </location>
</feature>
<dbReference type="Gene3D" id="2.130.10.130">
    <property type="entry name" value="Integrin alpha, N-terminal"/>
    <property type="match status" value="4"/>
</dbReference>
<feature type="domain" description="ASPIC/UnbV" evidence="5">
    <location>
        <begin position="537"/>
        <end position="603"/>
    </location>
</feature>
<accession>A0ABW4ZS92</accession>
<evidence type="ECO:0000313" key="6">
    <source>
        <dbReference type="EMBL" id="MFD2164566.1"/>
    </source>
</evidence>
<gene>
    <name evidence="6" type="ORF">ACFSJU_19325</name>
</gene>
<dbReference type="Pfam" id="PF13517">
    <property type="entry name" value="FG-GAP_3"/>
    <property type="match status" value="5"/>
</dbReference>
<dbReference type="PANTHER" id="PTHR16026:SF0">
    <property type="entry name" value="CARTILAGE ACIDIC PROTEIN 1"/>
    <property type="match status" value="1"/>
</dbReference>
<dbReference type="InterPro" id="IPR013517">
    <property type="entry name" value="FG-GAP"/>
</dbReference>
<proteinExistence type="predicted"/>
<dbReference type="InterPro" id="IPR013519">
    <property type="entry name" value="Int_alpha_beta-p"/>
</dbReference>
<evidence type="ECO:0000313" key="7">
    <source>
        <dbReference type="Proteomes" id="UP001597387"/>
    </source>
</evidence>
<name>A0ABW4ZS92_9SPHI</name>
<evidence type="ECO:0000256" key="4">
    <source>
        <dbReference type="SAM" id="SignalP"/>
    </source>
</evidence>
<dbReference type="SMART" id="SM00191">
    <property type="entry name" value="Int_alpha"/>
    <property type="match status" value="3"/>
</dbReference>
<evidence type="ECO:0000256" key="1">
    <source>
        <dbReference type="ARBA" id="ARBA00022729"/>
    </source>
</evidence>
<dbReference type="Pfam" id="PF07593">
    <property type="entry name" value="UnbV_ASPIC"/>
    <property type="match status" value="1"/>
</dbReference>
<evidence type="ECO:0000256" key="3">
    <source>
        <dbReference type="ARBA" id="ARBA00023180"/>
    </source>
</evidence>
<organism evidence="6 7">
    <name type="scientific">Paradesertivirga mongoliensis</name>
    <dbReference type="NCBI Taxonomy" id="2100740"/>
    <lineage>
        <taxon>Bacteria</taxon>
        <taxon>Pseudomonadati</taxon>
        <taxon>Bacteroidota</taxon>
        <taxon>Sphingobacteriia</taxon>
        <taxon>Sphingobacteriales</taxon>
        <taxon>Sphingobacteriaceae</taxon>
        <taxon>Paradesertivirga</taxon>
    </lineage>
</organism>
<keyword evidence="2" id="KW-0677">Repeat</keyword>
<dbReference type="SUPFAM" id="SSF69318">
    <property type="entry name" value="Integrin alpha N-terminal domain"/>
    <property type="match status" value="3"/>
</dbReference>
<evidence type="ECO:0000259" key="5">
    <source>
        <dbReference type="Pfam" id="PF07593"/>
    </source>
</evidence>
<dbReference type="EMBL" id="JBHUHZ010000006">
    <property type="protein sequence ID" value="MFD2164566.1"/>
    <property type="molecule type" value="Genomic_DNA"/>
</dbReference>
<dbReference type="InterPro" id="IPR028994">
    <property type="entry name" value="Integrin_alpha_N"/>
</dbReference>
<dbReference type="Proteomes" id="UP001597387">
    <property type="component" value="Unassembled WGS sequence"/>
</dbReference>
<evidence type="ECO:0000256" key="2">
    <source>
        <dbReference type="ARBA" id="ARBA00022737"/>
    </source>
</evidence>
<keyword evidence="3" id="KW-0325">Glycoprotein</keyword>
<feature type="chain" id="PRO_5046833680" evidence="4">
    <location>
        <begin position="20"/>
        <end position="1119"/>
    </location>
</feature>